<feature type="compositionally biased region" description="Low complexity" evidence="1">
    <location>
        <begin position="576"/>
        <end position="590"/>
    </location>
</feature>
<feature type="compositionally biased region" description="Gly residues" evidence="1">
    <location>
        <begin position="564"/>
        <end position="575"/>
    </location>
</feature>
<proteinExistence type="predicted"/>
<organism evidence="2 3">
    <name type="scientific">Chlamydomonas reinhardtii</name>
    <name type="common">Chlamydomonas smithii</name>
    <dbReference type="NCBI Taxonomy" id="3055"/>
    <lineage>
        <taxon>Eukaryota</taxon>
        <taxon>Viridiplantae</taxon>
        <taxon>Chlorophyta</taxon>
        <taxon>core chlorophytes</taxon>
        <taxon>Chlorophyceae</taxon>
        <taxon>CS clade</taxon>
        <taxon>Chlamydomonadales</taxon>
        <taxon>Chlamydomonadaceae</taxon>
        <taxon>Chlamydomonas</taxon>
    </lineage>
</organism>
<dbReference type="GeneID" id="66054318"/>
<dbReference type="RefSeq" id="XP_042921851.1">
    <property type="nucleotide sequence ID" value="XM_043064850.1"/>
</dbReference>
<dbReference type="OrthoDB" id="10657068at2759"/>
<evidence type="ECO:0000256" key="1">
    <source>
        <dbReference type="SAM" id="MobiDB-lite"/>
    </source>
</evidence>
<dbReference type="Proteomes" id="UP000006906">
    <property type="component" value="Chromosome 8"/>
</dbReference>
<gene>
    <name evidence="2" type="ORF">CHLRE_08g362682v5</name>
</gene>
<evidence type="ECO:0000313" key="3">
    <source>
        <dbReference type="Proteomes" id="UP000006906"/>
    </source>
</evidence>
<accession>A0A2K3DGM8</accession>
<dbReference type="EMBL" id="CM008969">
    <property type="protein sequence ID" value="PNW79679.1"/>
    <property type="molecule type" value="Genomic_DNA"/>
</dbReference>
<reference evidence="2 3" key="1">
    <citation type="journal article" date="2007" name="Science">
        <title>The Chlamydomonas genome reveals the evolution of key animal and plant functions.</title>
        <authorList>
            <person name="Merchant S.S."/>
            <person name="Prochnik S.E."/>
            <person name="Vallon O."/>
            <person name="Harris E.H."/>
            <person name="Karpowicz S.J."/>
            <person name="Witman G.B."/>
            <person name="Terry A."/>
            <person name="Salamov A."/>
            <person name="Fritz-Laylin L.K."/>
            <person name="Marechal-Drouard L."/>
            <person name="Marshall W.F."/>
            <person name="Qu L.H."/>
            <person name="Nelson D.R."/>
            <person name="Sanderfoot A.A."/>
            <person name="Spalding M.H."/>
            <person name="Kapitonov V.V."/>
            <person name="Ren Q."/>
            <person name="Ferris P."/>
            <person name="Lindquist E."/>
            <person name="Shapiro H."/>
            <person name="Lucas S.M."/>
            <person name="Grimwood J."/>
            <person name="Schmutz J."/>
            <person name="Cardol P."/>
            <person name="Cerutti H."/>
            <person name="Chanfreau G."/>
            <person name="Chen C.L."/>
            <person name="Cognat V."/>
            <person name="Croft M.T."/>
            <person name="Dent R."/>
            <person name="Dutcher S."/>
            <person name="Fernandez E."/>
            <person name="Fukuzawa H."/>
            <person name="Gonzalez-Ballester D."/>
            <person name="Gonzalez-Halphen D."/>
            <person name="Hallmann A."/>
            <person name="Hanikenne M."/>
            <person name="Hippler M."/>
            <person name="Inwood W."/>
            <person name="Jabbari K."/>
            <person name="Kalanon M."/>
            <person name="Kuras R."/>
            <person name="Lefebvre P.A."/>
            <person name="Lemaire S.D."/>
            <person name="Lobanov A.V."/>
            <person name="Lohr M."/>
            <person name="Manuell A."/>
            <person name="Meier I."/>
            <person name="Mets L."/>
            <person name="Mittag M."/>
            <person name="Mittelmeier T."/>
            <person name="Moroney J.V."/>
            <person name="Moseley J."/>
            <person name="Napoli C."/>
            <person name="Nedelcu A.M."/>
            <person name="Niyogi K."/>
            <person name="Novoselov S.V."/>
            <person name="Paulsen I.T."/>
            <person name="Pazour G."/>
            <person name="Purton S."/>
            <person name="Ral J.P."/>
            <person name="Riano-Pachon D.M."/>
            <person name="Riekhof W."/>
            <person name="Rymarquis L."/>
            <person name="Schroda M."/>
            <person name="Stern D."/>
            <person name="Umen J."/>
            <person name="Willows R."/>
            <person name="Wilson N."/>
            <person name="Zimmer S.L."/>
            <person name="Allmer J."/>
            <person name="Balk J."/>
            <person name="Bisova K."/>
            <person name="Chen C.J."/>
            <person name="Elias M."/>
            <person name="Gendler K."/>
            <person name="Hauser C."/>
            <person name="Lamb M.R."/>
            <person name="Ledford H."/>
            <person name="Long J.C."/>
            <person name="Minagawa J."/>
            <person name="Page M.D."/>
            <person name="Pan J."/>
            <person name="Pootakham W."/>
            <person name="Roje S."/>
            <person name="Rose A."/>
            <person name="Stahlberg E."/>
            <person name="Terauchi A.M."/>
            <person name="Yang P."/>
            <person name="Ball S."/>
            <person name="Bowler C."/>
            <person name="Dieckmann C.L."/>
            <person name="Gladyshev V.N."/>
            <person name="Green P."/>
            <person name="Jorgensen R."/>
            <person name="Mayfield S."/>
            <person name="Mueller-Roeber B."/>
            <person name="Rajamani S."/>
            <person name="Sayre R.T."/>
            <person name="Brokstein P."/>
            <person name="Dubchak I."/>
            <person name="Goodstein D."/>
            <person name="Hornick L."/>
            <person name="Huang Y.W."/>
            <person name="Jhaveri J."/>
            <person name="Luo Y."/>
            <person name="Martinez D."/>
            <person name="Ngau W.C."/>
            <person name="Otillar B."/>
            <person name="Poliakov A."/>
            <person name="Porter A."/>
            <person name="Szajkowski L."/>
            <person name="Werner G."/>
            <person name="Zhou K."/>
            <person name="Grigoriev I.V."/>
            <person name="Rokhsar D.S."/>
            <person name="Grossman A.R."/>
        </authorList>
    </citation>
    <scope>NUCLEOTIDE SEQUENCE [LARGE SCALE GENOMIC DNA]</scope>
    <source>
        <strain evidence="3">CC-503</strain>
    </source>
</reference>
<dbReference type="AlphaFoldDB" id="A0A2K3DGM8"/>
<feature type="region of interest" description="Disordered" evidence="1">
    <location>
        <begin position="564"/>
        <end position="590"/>
    </location>
</feature>
<protein>
    <submittedName>
        <fullName evidence="2">Uncharacterized protein</fullName>
    </submittedName>
</protein>
<keyword evidence="3" id="KW-1185">Reference proteome</keyword>
<sequence>MPRPRKRREWHAALGETGLSQVSGSCEIRSQLLTDVAAGQSLSPRERVVAHLRHAIRSVFPYSYINLRELTDNGNKLRCELALWLLESGASWVPVSGVDAAAAGPAATPRAASQAATARYLHDNHAALQLDLKLHTWPRLLSFLRHPHSRGVFRLEPLAPAAPAASGAAPGGVGETDVSTEAASVVPAVADGVGTDAPAVLLQLNEEALLEALLHDAAGGYRATATARLASGGGLGAIAAAADATTAAGALADLVSDLACDAFPLVATGAQPAYAAEGGTLAGVAGAQGATAAAGINVDAPGCSGKAPDAAVAAIEAATSGEGHTAAPVLASEDAVPDAVRAGQLVRRLLAVWLARTRQLQLAGPMRAPLRQLGDILPGRHADLWRRCSQAPGERLRVRDLLMAPESCGVFRLEALPGAAAEVILDVAALWRAATGNQTSSAPALNGHTSVQAAAPAPVAGSAAADANTGAGGLAPAGSVASAPDARGGGAACGEAGTIASATLAAAAAAPAACAAMSSGRKVSQKAPHLCAQAVPDEAAWTAFLAGLSLAELAGLAFPARSLGSGGKGKQGSGGSSKPSSSKPSSLHQGRVGHMLRRAAALRLACIGDGAVDGSPVAPLSDLEVYLQEQHMDLWCHPGYSNTPLSELLLQPESQGVFDVVDLPFSTSGAALVALKVQRLRALAASSGGTRIEMRATAKESAAVAAACAAAAAAAAAPPAGLSPAAAATAAATEALRGVPVSVLARLVFPSYAGGAWADHEHAQQLRRAMAIWLACSPCGELLGHPMSATTSDLANFIQLRHKAAWQACRQYWSRLVDFLLDPASCGVWRLARMELPNRHWQPAVWLVEESFLGAAAAAALRGSAGADGVTGVDADEADTDWGTGVGTAAAAGAGAGDGAGGSAGVRRGAVTGIGLGADADAEVGAGMGFDTGADMGADAGAYDGAGTSGGPVPGAGARVRAVDSLGRPEPARALATAIKSKAGAANCGDAAADAAVMEPGTSAWHSGGAAVHATPAAAVAWHAREAPLWPPSPQELAALSRRPIQQLAARAFPMKVQGLLVPCPRARQLRRVVVAYLASSPSDEQLGPLCAYVSSVGDFLRKEHPAAWRPHLTTQLKKLLLSSGSRGVFVMLGRSPVLGDCKQAAVVRLDMEALVLAAARPE</sequence>
<evidence type="ECO:0000313" key="2">
    <source>
        <dbReference type="EMBL" id="PNW79679.1"/>
    </source>
</evidence>
<dbReference type="KEGG" id="cre:CHLRE_08g362682v5"/>
<name>A0A2K3DGM8_CHLRE</name>
<dbReference type="InParanoid" id="A0A2K3DGM8"/>
<dbReference type="Gramene" id="PNW79679">
    <property type="protein sequence ID" value="PNW79679"/>
    <property type="gene ID" value="CHLRE_08g362682v5"/>
</dbReference>